<accession>A0A0A9FC38</accession>
<feature type="compositionally biased region" description="Polar residues" evidence="1">
    <location>
        <begin position="1"/>
        <end position="14"/>
    </location>
</feature>
<evidence type="ECO:0000313" key="2">
    <source>
        <dbReference type="EMBL" id="JAE05833.1"/>
    </source>
</evidence>
<dbReference type="AlphaFoldDB" id="A0A0A9FC38"/>
<protein>
    <submittedName>
        <fullName evidence="2">Uncharacterized protein</fullName>
    </submittedName>
</protein>
<name>A0A0A9FC38_ARUDO</name>
<dbReference type="EMBL" id="GBRH01192063">
    <property type="protein sequence ID" value="JAE05833.1"/>
    <property type="molecule type" value="Transcribed_RNA"/>
</dbReference>
<evidence type="ECO:0000256" key="1">
    <source>
        <dbReference type="SAM" id="MobiDB-lite"/>
    </source>
</evidence>
<organism evidence="2">
    <name type="scientific">Arundo donax</name>
    <name type="common">Giant reed</name>
    <name type="synonym">Donax arundinaceus</name>
    <dbReference type="NCBI Taxonomy" id="35708"/>
    <lineage>
        <taxon>Eukaryota</taxon>
        <taxon>Viridiplantae</taxon>
        <taxon>Streptophyta</taxon>
        <taxon>Embryophyta</taxon>
        <taxon>Tracheophyta</taxon>
        <taxon>Spermatophyta</taxon>
        <taxon>Magnoliopsida</taxon>
        <taxon>Liliopsida</taxon>
        <taxon>Poales</taxon>
        <taxon>Poaceae</taxon>
        <taxon>PACMAD clade</taxon>
        <taxon>Arundinoideae</taxon>
        <taxon>Arundineae</taxon>
        <taxon>Arundo</taxon>
    </lineage>
</organism>
<sequence length="155" mass="17121">MVPQLQTQFENGPSTPKPDINSPILKTSTSYMTWQPHHPSLSLSLSLSLSFSLSLLDPFGPACLSPFSFLVRSSFLLTTQADHRRQNSVAAGAWLTQILLLPFLSLRLVAHGVAPGHPLPSHLLLFLREMMRRSQKQNLSKVLQVIFKGSYSGGL</sequence>
<reference evidence="2" key="2">
    <citation type="journal article" date="2015" name="Data Brief">
        <title>Shoot transcriptome of the giant reed, Arundo donax.</title>
        <authorList>
            <person name="Barrero R.A."/>
            <person name="Guerrero F.D."/>
            <person name="Moolhuijzen P."/>
            <person name="Goolsby J.A."/>
            <person name="Tidwell J."/>
            <person name="Bellgard S.E."/>
            <person name="Bellgard M.I."/>
        </authorList>
    </citation>
    <scope>NUCLEOTIDE SEQUENCE</scope>
    <source>
        <tissue evidence="2">Shoot tissue taken approximately 20 cm above the soil surface</tissue>
    </source>
</reference>
<feature type="region of interest" description="Disordered" evidence="1">
    <location>
        <begin position="1"/>
        <end position="22"/>
    </location>
</feature>
<proteinExistence type="predicted"/>
<reference evidence="2" key="1">
    <citation type="submission" date="2014-09" db="EMBL/GenBank/DDBJ databases">
        <authorList>
            <person name="Magalhaes I.L.F."/>
            <person name="Oliveira U."/>
            <person name="Santos F.R."/>
            <person name="Vidigal T.H.D.A."/>
            <person name="Brescovit A.D."/>
            <person name="Santos A.J."/>
        </authorList>
    </citation>
    <scope>NUCLEOTIDE SEQUENCE</scope>
    <source>
        <tissue evidence="2">Shoot tissue taken approximately 20 cm above the soil surface</tissue>
    </source>
</reference>